<feature type="signal peptide" evidence="1">
    <location>
        <begin position="1"/>
        <end position="21"/>
    </location>
</feature>
<evidence type="ECO:0000313" key="2">
    <source>
        <dbReference type="EMBL" id="TWU17287.1"/>
    </source>
</evidence>
<evidence type="ECO:0000256" key="1">
    <source>
        <dbReference type="SAM" id="SignalP"/>
    </source>
</evidence>
<keyword evidence="3" id="KW-1185">Reference proteome</keyword>
<dbReference type="Proteomes" id="UP000316304">
    <property type="component" value="Unassembled WGS sequence"/>
</dbReference>
<sequence precursor="true">MSVKFNLSFAACLLLTGLTLAGCSSSDPLDRAIAEGTVTVDGTPLAIGDITFVDDDPSVQSDNVKVVDGAFSGPVIPGTKKVQIRGYEVVSANVPADSPEAGTTFKKQILPARFNDQTELTETIPSSGPLSYSLTTQ</sequence>
<proteinExistence type="predicted"/>
<name>A0A5C6C001_9BACT</name>
<gene>
    <name evidence="2" type="ORF">Pla52o_52930</name>
</gene>
<protein>
    <submittedName>
        <fullName evidence="2">Uncharacterized protein</fullName>
    </submittedName>
</protein>
<dbReference type="AlphaFoldDB" id="A0A5C6C001"/>
<keyword evidence="1" id="KW-0732">Signal</keyword>
<reference evidence="2 3" key="1">
    <citation type="submission" date="2019-02" db="EMBL/GenBank/DDBJ databases">
        <title>Deep-cultivation of Planctomycetes and their phenomic and genomic characterization uncovers novel biology.</title>
        <authorList>
            <person name="Wiegand S."/>
            <person name="Jogler M."/>
            <person name="Boedeker C."/>
            <person name="Pinto D."/>
            <person name="Vollmers J."/>
            <person name="Rivas-Marin E."/>
            <person name="Kohn T."/>
            <person name="Peeters S.H."/>
            <person name="Heuer A."/>
            <person name="Rast P."/>
            <person name="Oberbeckmann S."/>
            <person name="Bunk B."/>
            <person name="Jeske O."/>
            <person name="Meyerdierks A."/>
            <person name="Storesund J.E."/>
            <person name="Kallscheuer N."/>
            <person name="Luecker S."/>
            <person name="Lage O.M."/>
            <person name="Pohl T."/>
            <person name="Merkel B.J."/>
            <person name="Hornburger P."/>
            <person name="Mueller R.-W."/>
            <person name="Bruemmer F."/>
            <person name="Labrenz M."/>
            <person name="Spormann A.M."/>
            <person name="Op Den Camp H."/>
            <person name="Overmann J."/>
            <person name="Amann R."/>
            <person name="Jetten M.S.M."/>
            <person name="Mascher T."/>
            <person name="Medema M.H."/>
            <person name="Devos D.P."/>
            <person name="Kaster A.-K."/>
            <person name="Ovreas L."/>
            <person name="Rohde M."/>
            <person name="Galperin M.Y."/>
            <person name="Jogler C."/>
        </authorList>
    </citation>
    <scope>NUCLEOTIDE SEQUENCE [LARGE SCALE GENOMIC DNA]</scope>
    <source>
        <strain evidence="2 3">Pla52o</strain>
    </source>
</reference>
<dbReference type="OrthoDB" id="283518at2"/>
<organism evidence="2 3">
    <name type="scientific">Novipirellula galeiformis</name>
    <dbReference type="NCBI Taxonomy" id="2528004"/>
    <lineage>
        <taxon>Bacteria</taxon>
        <taxon>Pseudomonadati</taxon>
        <taxon>Planctomycetota</taxon>
        <taxon>Planctomycetia</taxon>
        <taxon>Pirellulales</taxon>
        <taxon>Pirellulaceae</taxon>
        <taxon>Novipirellula</taxon>
    </lineage>
</organism>
<dbReference type="PROSITE" id="PS51257">
    <property type="entry name" value="PROKAR_LIPOPROTEIN"/>
    <property type="match status" value="1"/>
</dbReference>
<feature type="chain" id="PRO_5022739578" evidence="1">
    <location>
        <begin position="22"/>
        <end position="137"/>
    </location>
</feature>
<comment type="caution">
    <text evidence="2">The sequence shown here is derived from an EMBL/GenBank/DDBJ whole genome shotgun (WGS) entry which is preliminary data.</text>
</comment>
<dbReference type="RefSeq" id="WP_146597218.1">
    <property type="nucleotide sequence ID" value="NZ_SJPT01000013.1"/>
</dbReference>
<accession>A0A5C6C001</accession>
<evidence type="ECO:0000313" key="3">
    <source>
        <dbReference type="Proteomes" id="UP000316304"/>
    </source>
</evidence>
<dbReference type="EMBL" id="SJPT01000013">
    <property type="protein sequence ID" value="TWU17287.1"/>
    <property type="molecule type" value="Genomic_DNA"/>
</dbReference>